<name>A0A0F6AB10_9GAMM</name>
<dbReference type="InterPro" id="IPR036388">
    <property type="entry name" value="WH-like_DNA-bd_sf"/>
</dbReference>
<dbReference type="GO" id="GO:0003677">
    <property type="term" value="F:DNA binding"/>
    <property type="evidence" value="ECO:0007669"/>
    <property type="project" value="UniProtKB-UniRule"/>
</dbReference>
<evidence type="ECO:0000256" key="1">
    <source>
        <dbReference type="ARBA" id="ARBA00023125"/>
    </source>
</evidence>
<dbReference type="PROSITE" id="PS51755">
    <property type="entry name" value="OMPR_PHOB"/>
    <property type="match status" value="1"/>
</dbReference>
<comment type="caution">
    <text evidence="4">The sequence shown here is derived from an EMBL/GenBank/DDBJ whole genome shotgun (WGS) entry which is preliminary data.</text>
</comment>
<dbReference type="Gene3D" id="3.40.50.10070">
    <property type="entry name" value="TolB, N-terminal domain"/>
    <property type="match status" value="1"/>
</dbReference>
<dbReference type="CDD" id="cd00383">
    <property type="entry name" value="trans_reg_C"/>
    <property type="match status" value="1"/>
</dbReference>
<dbReference type="AlphaFoldDB" id="A0A0F6AB10"/>
<dbReference type="InterPro" id="IPR016032">
    <property type="entry name" value="Sig_transdc_resp-reg_C-effctor"/>
</dbReference>
<sequence>MKHSQQFQLGPWRVCPKHNSISNGEQTRTLDNKSMQLLMLLIHEAGNTLSKDRIFEQVWAGKVVTTDILSVTMSKIRKALDDDARNPKFIKTIPNEGYVLVAQVQEIEREPHEVRTKKFLLPIKYRLMLGLIVLSVTIWQWILSREDGDIEQIHIDSIAVVPFEDLSAQQDSQYFAAGLSDEIIAQLSQIKSLKVISRDSSFRYQNSNHVTEIGRALQVENVLLGSIQKVSEQLRVQIRIVNSQSGQLLWSKRFDGKTSDAFELQDDVSTYLRWVISPHFQKGQPEQLRVNAQAYEWYLMGQYHWRQRSPEALHKAVSYFQHSLDLEPDYADAHIGLAISYAFLHTYGNQPELDAIDAAMPHISAALQFKPHSPMALATYGMLLSDKAKATGDFALYRQAKIAFEQSLAVQNSAITHLWYSTMLTRMGKQSDAVSHLEQAIVLNPLSAPLKRALSFLLMSMARPDSAQRLYQQALQLEANSDTRLLDTAKVNRHSASSISQMFTWHQQAPELFDTCSSIEVCEQQVLAYLSVGAKQAAAHLLEKMQPLHGHFRHTLHLLTLSEQKQNRQILARIQNRVFQLPYSAQARLELAYAQFRGEQFEPAKQTLLQLYPQWQNHSDRGSFDLTADNYQAVTLYAAVIKQLDNTEYAASLFQEVDKFLQQQLVFDQTQVRFVLAQVHAQLGNKKQALVYLSQALEMGWIESFHQQWWTLTQDHLLAPLQGEMQFKALLTQHAQVREDLRIRLNRGAG</sequence>
<organism evidence="4 5">
    <name type="scientific">Pseudoalteromonas luteoviolacea S4054</name>
    <dbReference type="NCBI Taxonomy" id="1129367"/>
    <lineage>
        <taxon>Bacteria</taxon>
        <taxon>Pseudomonadati</taxon>
        <taxon>Pseudomonadota</taxon>
        <taxon>Gammaproteobacteria</taxon>
        <taxon>Alteromonadales</taxon>
        <taxon>Pseudoalteromonadaceae</taxon>
        <taxon>Pseudoalteromonas</taxon>
    </lineage>
</organism>
<evidence type="ECO:0000313" key="4">
    <source>
        <dbReference type="EMBL" id="KKE83355.1"/>
    </source>
</evidence>
<dbReference type="Pfam" id="PF13181">
    <property type="entry name" value="TPR_8"/>
    <property type="match status" value="1"/>
</dbReference>
<dbReference type="PATRIC" id="fig|1129367.4.peg.2738"/>
<feature type="DNA-binding region" description="OmpR/PhoB-type" evidence="2">
    <location>
        <begin position="4"/>
        <end position="102"/>
    </location>
</feature>
<dbReference type="SUPFAM" id="SSF48452">
    <property type="entry name" value="TPR-like"/>
    <property type="match status" value="2"/>
</dbReference>
<dbReference type="Pfam" id="PF00486">
    <property type="entry name" value="Trans_reg_C"/>
    <property type="match status" value="1"/>
</dbReference>
<evidence type="ECO:0000256" key="2">
    <source>
        <dbReference type="PROSITE-ProRule" id="PRU01091"/>
    </source>
</evidence>
<dbReference type="PANTHER" id="PTHR12558:SF13">
    <property type="entry name" value="CELL DIVISION CYCLE PROTEIN 27 HOMOLOG"/>
    <property type="match status" value="1"/>
</dbReference>
<dbReference type="GO" id="GO:0006355">
    <property type="term" value="P:regulation of DNA-templated transcription"/>
    <property type="evidence" value="ECO:0007669"/>
    <property type="project" value="InterPro"/>
</dbReference>
<dbReference type="InterPro" id="IPR001867">
    <property type="entry name" value="OmpR/PhoB-type_DNA-bd"/>
</dbReference>
<dbReference type="InterPro" id="IPR019734">
    <property type="entry name" value="TPR_rpt"/>
</dbReference>
<gene>
    <name evidence="4" type="ORF">N479_14530</name>
</gene>
<dbReference type="RefSeq" id="WP_046356337.1">
    <property type="nucleotide sequence ID" value="NZ_AUXW01000148.1"/>
</dbReference>
<dbReference type="InterPro" id="IPR011990">
    <property type="entry name" value="TPR-like_helical_dom_sf"/>
</dbReference>
<evidence type="ECO:0000313" key="5">
    <source>
        <dbReference type="Proteomes" id="UP000033434"/>
    </source>
</evidence>
<dbReference type="Proteomes" id="UP000033434">
    <property type="component" value="Unassembled WGS sequence"/>
</dbReference>
<dbReference type="Gene3D" id="1.25.40.10">
    <property type="entry name" value="Tetratricopeptide repeat domain"/>
    <property type="match status" value="2"/>
</dbReference>
<dbReference type="Gene3D" id="1.10.10.10">
    <property type="entry name" value="Winged helix-like DNA-binding domain superfamily/Winged helix DNA-binding domain"/>
    <property type="match status" value="1"/>
</dbReference>
<accession>A0A0F6AB10</accession>
<reference evidence="4 5" key="1">
    <citation type="journal article" date="2015" name="BMC Genomics">
        <title>Genome mining reveals unlocked bioactive potential of marine Gram-negative bacteria.</title>
        <authorList>
            <person name="Machado H."/>
            <person name="Sonnenschein E.C."/>
            <person name="Melchiorsen J."/>
            <person name="Gram L."/>
        </authorList>
    </citation>
    <scope>NUCLEOTIDE SEQUENCE [LARGE SCALE GENOMIC DNA]</scope>
    <source>
        <strain evidence="4 5">S4054</strain>
    </source>
</reference>
<feature type="domain" description="OmpR/PhoB-type" evidence="3">
    <location>
        <begin position="4"/>
        <end position="102"/>
    </location>
</feature>
<proteinExistence type="predicted"/>
<dbReference type="GO" id="GO:0000160">
    <property type="term" value="P:phosphorelay signal transduction system"/>
    <property type="evidence" value="ECO:0007669"/>
    <property type="project" value="InterPro"/>
</dbReference>
<dbReference type="EMBL" id="AUXW01000148">
    <property type="protein sequence ID" value="KKE83355.1"/>
    <property type="molecule type" value="Genomic_DNA"/>
</dbReference>
<protein>
    <recommendedName>
        <fullName evidence="3">OmpR/PhoB-type domain-containing protein</fullName>
    </recommendedName>
</protein>
<keyword evidence="1 2" id="KW-0238">DNA-binding</keyword>
<evidence type="ECO:0000259" key="3">
    <source>
        <dbReference type="PROSITE" id="PS51755"/>
    </source>
</evidence>
<dbReference type="SMART" id="SM00862">
    <property type="entry name" value="Trans_reg_C"/>
    <property type="match status" value="1"/>
</dbReference>
<dbReference type="SMART" id="SM00028">
    <property type="entry name" value="TPR"/>
    <property type="match status" value="4"/>
</dbReference>
<dbReference type="PANTHER" id="PTHR12558">
    <property type="entry name" value="CELL DIVISION CYCLE 16,23,27"/>
    <property type="match status" value="1"/>
</dbReference>
<dbReference type="SUPFAM" id="SSF46894">
    <property type="entry name" value="C-terminal effector domain of the bipartite response regulators"/>
    <property type="match status" value="1"/>
</dbReference>